<name>A0A0F8ZYH0_9ZZZZ</name>
<proteinExistence type="predicted"/>
<sequence length="138" mass="15839">MMEVTNKPIQMCDAILHPGVAYLVTRMYHQPGTGRYTKGKDIIHILSNNLCHRILIHLGKFLMNIKGPDAKNNDVVLATPIETGWIDACIKYGRFIPYDNVTGNQVHKFMKDDYIVLLSDDYSSEDSCFPLNYVYKQR</sequence>
<dbReference type="AlphaFoldDB" id="A0A0F8ZYH0"/>
<reference evidence="1" key="1">
    <citation type="journal article" date="2015" name="Nature">
        <title>Complex archaea that bridge the gap between prokaryotes and eukaryotes.</title>
        <authorList>
            <person name="Spang A."/>
            <person name="Saw J.H."/>
            <person name="Jorgensen S.L."/>
            <person name="Zaremba-Niedzwiedzka K."/>
            <person name="Martijn J."/>
            <person name="Lind A.E."/>
            <person name="van Eijk R."/>
            <person name="Schleper C."/>
            <person name="Guy L."/>
            <person name="Ettema T.J."/>
        </authorList>
    </citation>
    <scope>NUCLEOTIDE SEQUENCE</scope>
</reference>
<dbReference type="EMBL" id="LAZR01060762">
    <property type="protein sequence ID" value="KKK65011.1"/>
    <property type="molecule type" value="Genomic_DNA"/>
</dbReference>
<gene>
    <name evidence="1" type="ORF">LCGC14_2978460</name>
</gene>
<organism evidence="1">
    <name type="scientific">marine sediment metagenome</name>
    <dbReference type="NCBI Taxonomy" id="412755"/>
    <lineage>
        <taxon>unclassified sequences</taxon>
        <taxon>metagenomes</taxon>
        <taxon>ecological metagenomes</taxon>
    </lineage>
</organism>
<protein>
    <submittedName>
        <fullName evidence="1">Uncharacterized protein</fullName>
    </submittedName>
</protein>
<evidence type="ECO:0000313" key="1">
    <source>
        <dbReference type="EMBL" id="KKK65011.1"/>
    </source>
</evidence>
<accession>A0A0F8ZYH0</accession>
<feature type="non-terminal residue" evidence="1">
    <location>
        <position position="138"/>
    </location>
</feature>
<comment type="caution">
    <text evidence="1">The sequence shown here is derived from an EMBL/GenBank/DDBJ whole genome shotgun (WGS) entry which is preliminary data.</text>
</comment>